<evidence type="ECO:0000256" key="4">
    <source>
        <dbReference type="RuleBase" id="RU003719"/>
    </source>
</evidence>
<keyword evidence="3" id="KW-0520">NAD</keyword>
<keyword evidence="7" id="KW-1185">Reference proteome</keyword>
<name>A0A3R8R7G1_9FIRM</name>
<protein>
    <submittedName>
        <fullName evidence="6">Hydroxyacid dehydrogenase</fullName>
    </submittedName>
</protein>
<dbReference type="Proteomes" id="UP000274920">
    <property type="component" value="Unassembled WGS sequence"/>
</dbReference>
<keyword evidence="2 4" id="KW-0560">Oxidoreductase</keyword>
<dbReference type="GO" id="GO:0016616">
    <property type="term" value="F:oxidoreductase activity, acting on the CH-OH group of donors, NAD or NADP as acceptor"/>
    <property type="evidence" value="ECO:0007669"/>
    <property type="project" value="InterPro"/>
</dbReference>
<dbReference type="PANTHER" id="PTHR43761:SF1">
    <property type="entry name" value="D-ISOMER SPECIFIC 2-HYDROXYACID DEHYDROGENASE CATALYTIC DOMAIN-CONTAINING PROTEIN-RELATED"/>
    <property type="match status" value="1"/>
</dbReference>
<dbReference type="SUPFAM" id="SSF51735">
    <property type="entry name" value="NAD(P)-binding Rossmann-fold domains"/>
    <property type="match status" value="1"/>
</dbReference>
<dbReference type="InterPro" id="IPR006139">
    <property type="entry name" value="D-isomer_2_OHA_DH_cat_dom"/>
</dbReference>
<evidence type="ECO:0000256" key="2">
    <source>
        <dbReference type="ARBA" id="ARBA00023002"/>
    </source>
</evidence>
<dbReference type="InterPro" id="IPR050418">
    <property type="entry name" value="D-iso_2-hydroxyacid_DH_PdxB"/>
</dbReference>
<dbReference type="Gene3D" id="3.40.50.720">
    <property type="entry name" value="NAD(P)-binding Rossmann-like Domain"/>
    <property type="match status" value="2"/>
</dbReference>
<dbReference type="RefSeq" id="WP_125128951.1">
    <property type="nucleotide sequence ID" value="NZ_RHJS01000002.1"/>
</dbReference>
<evidence type="ECO:0000259" key="5">
    <source>
        <dbReference type="SMART" id="SM00997"/>
    </source>
</evidence>
<sequence>MKVVVGASSFGDTNSEVIDILKSKGIEIVKNPYGRKMNQEEIIKHLQGADGLLAGLEPLNEEVFIQCPNLKAIARIGIGMDNVDQEAAARYKIKVSNTPEGPTSAVAEMTLTALLSICHNLIDANDDIHNGIWKKRMGKSIQGMKVLVIGYGHIGKKTAELLERLGAEISIYDKYISEVSVPSLEQGVAQADVITLHASGKEEIISQELIQQMKDGVIILNSARGGLVNEQALYDALKSNKVAAFWGDALWEEPYEGIIKECKNAILTPHICTYTTSCRTSMEKQAVENLLGDLGL</sequence>
<organism evidence="6 7">
    <name type="scientific">Schaedlerella arabinosiphila</name>
    <dbReference type="NCBI Taxonomy" id="2044587"/>
    <lineage>
        <taxon>Bacteria</taxon>
        <taxon>Bacillati</taxon>
        <taxon>Bacillota</taxon>
        <taxon>Clostridia</taxon>
        <taxon>Lachnospirales</taxon>
        <taxon>Lachnospiraceae</taxon>
        <taxon>Schaedlerella</taxon>
    </lineage>
</organism>
<reference evidence="6" key="1">
    <citation type="submission" date="2018-10" db="EMBL/GenBank/DDBJ databases">
        <title>Schaedlerella arabinophila gen. nov. sp. nov., isolated from the mouse intestinal tract and comparative analysis with the genome of the closely related altered Schaedler flora strain ASF502.</title>
        <authorList>
            <person name="Miyake S."/>
            <person name="Soh M."/>
            <person name="Seedorf H."/>
        </authorList>
    </citation>
    <scope>NUCLEOTIDE SEQUENCE [LARGE SCALE GENOMIC DNA]</scope>
    <source>
        <strain evidence="6">DSM 106076</strain>
    </source>
</reference>
<evidence type="ECO:0000313" key="7">
    <source>
        <dbReference type="Proteomes" id="UP000274920"/>
    </source>
</evidence>
<accession>A0A3R8R7G1</accession>
<comment type="caution">
    <text evidence="6">The sequence shown here is derived from an EMBL/GenBank/DDBJ whole genome shotgun (WGS) entry which is preliminary data.</text>
</comment>
<feature type="domain" description="S-adenosyl-L-homocysteine hydrolase NAD binding" evidence="5">
    <location>
        <begin position="130"/>
        <end position="246"/>
    </location>
</feature>
<dbReference type="PANTHER" id="PTHR43761">
    <property type="entry name" value="D-ISOMER SPECIFIC 2-HYDROXYACID DEHYDROGENASE FAMILY PROTEIN (AFU_ORTHOLOGUE AFUA_1G13630)"/>
    <property type="match status" value="1"/>
</dbReference>
<dbReference type="InterPro" id="IPR006140">
    <property type="entry name" value="D-isomer_DH_NAD-bd"/>
</dbReference>
<gene>
    <name evidence="6" type="ORF">EBB54_22025</name>
</gene>
<dbReference type="Pfam" id="PF02826">
    <property type="entry name" value="2-Hacid_dh_C"/>
    <property type="match status" value="1"/>
</dbReference>
<evidence type="ECO:0000256" key="3">
    <source>
        <dbReference type="ARBA" id="ARBA00023027"/>
    </source>
</evidence>
<dbReference type="PRINTS" id="PR00411">
    <property type="entry name" value="PNDRDTASEI"/>
</dbReference>
<comment type="similarity">
    <text evidence="1 4">Belongs to the D-isomer specific 2-hydroxyacid dehydrogenase family.</text>
</comment>
<dbReference type="Pfam" id="PF00389">
    <property type="entry name" value="2-Hacid_dh"/>
    <property type="match status" value="1"/>
</dbReference>
<dbReference type="SUPFAM" id="SSF52283">
    <property type="entry name" value="Formate/glycerate dehydrogenase catalytic domain-like"/>
    <property type="match status" value="1"/>
</dbReference>
<dbReference type="InterPro" id="IPR036291">
    <property type="entry name" value="NAD(P)-bd_dom_sf"/>
</dbReference>
<dbReference type="PROSITE" id="PS00671">
    <property type="entry name" value="D_2_HYDROXYACID_DH_3"/>
    <property type="match status" value="1"/>
</dbReference>
<dbReference type="InterPro" id="IPR029753">
    <property type="entry name" value="D-isomer_DH_CS"/>
</dbReference>
<dbReference type="SMART" id="SM00997">
    <property type="entry name" value="AdoHcyase_NAD"/>
    <property type="match status" value="1"/>
</dbReference>
<dbReference type="GO" id="GO:0051287">
    <property type="term" value="F:NAD binding"/>
    <property type="evidence" value="ECO:0007669"/>
    <property type="project" value="InterPro"/>
</dbReference>
<proteinExistence type="inferred from homology"/>
<dbReference type="EMBL" id="RHJS01000002">
    <property type="protein sequence ID" value="RRK33737.1"/>
    <property type="molecule type" value="Genomic_DNA"/>
</dbReference>
<dbReference type="InterPro" id="IPR015878">
    <property type="entry name" value="Ado_hCys_hydrolase_NAD-bd"/>
</dbReference>
<evidence type="ECO:0000313" key="6">
    <source>
        <dbReference type="EMBL" id="RRK33737.1"/>
    </source>
</evidence>
<dbReference type="AlphaFoldDB" id="A0A3R8R7G1"/>
<evidence type="ECO:0000256" key="1">
    <source>
        <dbReference type="ARBA" id="ARBA00005854"/>
    </source>
</evidence>